<keyword evidence="2 8" id="KW-1003">Cell membrane</keyword>
<gene>
    <name evidence="10" type="primary">LOC112468943</name>
</gene>
<reference evidence="10" key="1">
    <citation type="submission" date="2025-08" db="UniProtKB">
        <authorList>
            <consortium name="RefSeq"/>
        </authorList>
    </citation>
    <scope>IDENTIFICATION</scope>
    <source>
        <tissue evidence="10">Whole body</tissue>
    </source>
</reference>
<accession>A0A6J1RGM5</accession>
<dbReference type="GO" id="GO:0005886">
    <property type="term" value="C:plasma membrane"/>
    <property type="evidence" value="ECO:0007669"/>
    <property type="project" value="UniProtKB-SubCell"/>
</dbReference>
<evidence type="ECO:0000313" key="10">
    <source>
        <dbReference type="RefSeq" id="XP_024894144.1"/>
    </source>
</evidence>
<dbReference type="InterPro" id="IPR013604">
    <property type="entry name" value="7TM_chemorcpt"/>
</dbReference>
<evidence type="ECO:0000256" key="3">
    <source>
        <dbReference type="ARBA" id="ARBA00022692"/>
    </source>
</evidence>
<organism evidence="9 10">
    <name type="scientific">Temnothorax curvispinosus</name>
    <dbReference type="NCBI Taxonomy" id="300111"/>
    <lineage>
        <taxon>Eukaryota</taxon>
        <taxon>Metazoa</taxon>
        <taxon>Ecdysozoa</taxon>
        <taxon>Arthropoda</taxon>
        <taxon>Hexapoda</taxon>
        <taxon>Insecta</taxon>
        <taxon>Pterygota</taxon>
        <taxon>Neoptera</taxon>
        <taxon>Endopterygota</taxon>
        <taxon>Hymenoptera</taxon>
        <taxon>Apocrita</taxon>
        <taxon>Aculeata</taxon>
        <taxon>Formicoidea</taxon>
        <taxon>Formicidae</taxon>
        <taxon>Myrmicinae</taxon>
        <taxon>Temnothorax</taxon>
    </lineage>
</organism>
<keyword evidence="6 8" id="KW-0675">Receptor</keyword>
<name>A0A6J1RGM5_9HYME</name>
<feature type="transmembrane region" description="Helical" evidence="8">
    <location>
        <begin position="42"/>
        <end position="59"/>
    </location>
</feature>
<dbReference type="RefSeq" id="XP_024894144.1">
    <property type="nucleotide sequence ID" value="XM_025038376.1"/>
</dbReference>
<evidence type="ECO:0000256" key="4">
    <source>
        <dbReference type="ARBA" id="ARBA00022989"/>
    </source>
</evidence>
<dbReference type="GO" id="GO:0030425">
    <property type="term" value="C:dendrite"/>
    <property type="evidence" value="ECO:0007669"/>
    <property type="project" value="TreeGrafter"/>
</dbReference>
<comment type="function">
    <text evidence="8">Gustatory receptor which mediates acceptance or avoidance behavior, depending on its substrates.</text>
</comment>
<dbReference type="GO" id="GO:0008049">
    <property type="term" value="P:male courtship behavior"/>
    <property type="evidence" value="ECO:0007669"/>
    <property type="project" value="TreeGrafter"/>
</dbReference>
<keyword evidence="4 8" id="KW-1133">Transmembrane helix</keyword>
<keyword evidence="5 8" id="KW-0472">Membrane</keyword>
<feature type="transmembrane region" description="Helical" evidence="8">
    <location>
        <begin position="80"/>
        <end position="99"/>
    </location>
</feature>
<evidence type="ECO:0000256" key="7">
    <source>
        <dbReference type="ARBA" id="ARBA00023224"/>
    </source>
</evidence>
<dbReference type="OrthoDB" id="6366728at2759"/>
<protein>
    <recommendedName>
        <fullName evidence="8">Gustatory receptor</fullName>
    </recommendedName>
</protein>
<keyword evidence="9" id="KW-1185">Reference proteome</keyword>
<comment type="similarity">
    <text evidence="8">Belongs to the insect chemoreceptor superfamily. Gustatory receptor (GR) family.</text>
</comment>
<evidence type="ECO:0000256" key="2">
    <source>
        <dbReference type="ARBA" id="ARBA00022475"/>
    </source>
</evidence>
<feature type="transmembrane region" description="Helical" evidence="8">
    <location>
        <begin position="365"/>
        <end position="385"/>
    </location>
</feature>
<dbReference type="GO" id="GO:0050909">
    <property type="term" value="P:sensory perception of taste"/>
    <property type="evidence" value="ECO:0007669"/>
    <property type="project" value="InterPro"/>
</dbReference>
<proteinExistence type="inferred from homology"/>
<evidence type="ECO:0000256" key="1">
    <source>
        <dbReference type="ARBA" id="ARBA00004651"/>
    </source>
</evidence>
<dbReference type="GO" id="GO:0007165">
    <property type="term" value="P:signal transduction"/>
    <property type="evidence" value="ECO:0007669"/>
    <property type="project" value="UniProtKB-KW"/>
</dbReference>
<dbReference type="PANTHER" id="PTHR21143">
    <property type="entry name" value="INVERTEBRATE GUSTATORY RECEPTOR"/>
    <property type="match status" value="1"/>
</dbReference>
<dbReference type="GO" id="GO:0043025">
    <property type="term" value="C:neuronal cell body"/>
    <property type="evidence" value="ECO:0007669"/>
    <property type="project" value="TreeGrafter"/>
</dbReference>
<dbReference type="Pfam" id="PF08395">
    <property type="entry name" value="7tm_7"/>
    <property type="match status" value="1"/>
</dbReference>
<dbReference type="AlphaFoldDB" id="A0A6J1RGM5"/>
<evidence type="ECO:0000256" key="6">
    <source>
        <dbReference type="ARBA" id="ARBA00023170"/>
    </source>
</evidence>
<feature type="transmembrane region" description="Helical" evidence="8">
    <location>
        <begin position="291"/>
        <end position="313"/>
    </location>
</feature>
<feature type="transmembrane region" description="Helical" evidence="8">
    <location>
        <begin position="259"/>
        <end position="279"/>
    </location>
</feature>
<evidence type="ECO:0000256" key="8">
    <source>
        <dbReference type="RuleBase" id="RU363108"/>
    </source>
</evidence>
<feature type="transmembrane region" description="Helical" evidence="8">
    <location>
        <begin position="138"/>
        <end position="157"/>
    </location>
</feature>
<dbReference type="PANTHER" id="PTHR21143:SF133">
    <property type="entry name" value="GUSTATORY AND PHEROMONE RECEPTOR 32A-RELATED"/>
    <property type="match status" value="1"/>
</dbReference>
<evidence type="ECO:0000313" key="9">
    <source>
        <dbReference type="Proteomes" id="UP000504618"/>
    </source>
</evidence>
<dbReference type="GO" id="GO:0030424">
    <property type="term" value="C:axon"/>
    <property type="evidence" value="ECO:0007669"/>
    <property type="project" value="TreeGrafter"/>
</dbReference>
<keyword evidence="3 8" id="KW-0812">Transmembrane</keyword>
<sequence>MNPIQNFQKNLYTPMDSKKTQLLVFTSKSFQKVLRLLGINSYVGRLNNLAIFVLLVIFLNYTSHECQNKYKCKRSTVKFLIVYSLRALLMLIILSTSLFRPKLFAFPRQEMFIVDSILELYGAQFTNKDIFLVHLQDIATAIIALLYLLYLLYFIIIEDDTRFVNICIYVFNGYCRMCILITNGLFSHYIYDIYLRSRELNKIAVQHSRENLSISYIDSTASSNLLFNKCNIAVITKFRSIQHIHHKLYILATKINTNFSLPLLIMSALYLTSIINNFYNVYYYIKTNLGIFAIINELLMAVFYALQFLHVSYICQQSKNAFRQMAIILHNAFLEYKSLRAEVVHFSLQLVHENLKFTALGLFEINIPLMCSVAGAVATYAVMIIQFDRKFINAENATTTTVTTITTT</sequence>
<dbReference type="GeneID" id="112468943"/>
<feature type="transmembrane region" description="Helical" evidence="8">
    <location>
        <begin position="169"/>
        <end position="191"/>
    </location>
</feature>
<comment type="subcellular location">
    <subcellularLocation>
        <location evidence="1 8">Cell membrane</location>
        <topology evidence="1 8">Multi-pass membrane protein</topology>
    </subcellularLocation>
</comment>
<dbReference type="GO" id="GO:0007635">
    <property type="term" value="P:chemosensory behavior"/>
    <property type="evidence" value="ECO:0007669"/>
    <property type="project" value="TreeGrafter"/>
</dbReference>
<dbReference type="Proteomes" id="UP000504618">
    <property type="component" value="Unplaced"/>
</dbReference>
<evidence type="ECO:0000256" key="5">
    <source>
        <dbReference type="ARBA" id="ARBA00023136"/>
    </source>
</evidence>
<keyword evidence="7 8" id="KW-0807">Transducer</keyword>